<evidence type="ECO:0000256" key="1">
    <source>
        <dbReference type="ARBA" id="ARBA00022448"/>
    </source>
</evidence>
<dbReference type="GO" id="GO:0016887">
    <property type="term" value="F:ATP hydrolysis activity"/>
    <property type="evidence" value="ECO:0007669"/>
    <property type="project" value="InterPro"/>
</dbReference>
<sequence length="290" mass="33004">MTELTTEHLIKQFGNRVVLDDINLTLKPNTIYGLLGRNGAGKSTLLSIIANQITASSGTINWDKTPLTGRDHPLQAIYLMSEQNLFNKENRLKKIMKDTALLQGAFNQTLADKMLADFELNPKQKLNQLSTGYRTIFKTIVALCVPADYVFLDEPILGLDANHRVLLYRYILEAYENRPRTFVLSTHIIEEIANLIEHVLILDRSRIIVDDDLETVLDHSYQISGPKEDVLAYCQELPILASEQIGTLYTNYLYTELPADRVIPDRVAIKHVDLQTIFIKLTEKGREQHV</sequence>
<keyword evidence="2" id="KW-0547">Nucleotide-binding</keyword>
<evidence type="ECO:0000256" key="2">
    <source>
        <dbReference type="ARBA" id="ARBA00022741"/>
    </source>
</evidence>
<dbReference type="InterPro" id="IPR003593">
    <property type="entry name" value="AAA+_ATPase"/>
</dbReference>
<evidence type="ECO:0000313" key="6">
    <source>
        <dbReference type="Proteomes" id="UP001179858"/>
    </source>
</evidence>
<reference evidence="5" key="1">
    <citation type="submission" date="2023-04" db="EMBL/GenBank/DDBJ databases">
        <title>Novel strain of Lactilactobacillus sakei and use thereof.</title>
        <authorList>
            <person name="Kim S.Y."/>
        </authorList>
    </citation>
    <scope>NUCLEOTIDE SEQUENCE</scope>
    <source>
        <strain evidence="5">HUP1</strain>
    </source>
</reference>
<dbReference type="EMBL" id="CP122959">
    <property type="protein sequence ID" value="WGI18205.1"/>
    <property type="molecule type" value="Genomic_DNA"/>
</dbReference>
<keyword evidence="3 5" id="KW-0067">ATP-binding</keyword>
<evidence type="ECO:0000259" key="4">
    <source>
        <dbReference type="PROSITE" id="PS50893"/>
    </source>
</evidence>
<evidence type="ECO:0000313" key="5">
    <source>
        <dbReference type="EMBL" id="WGI18205.1"/>
    </source>
</evidence>
<dbReference type="Pfam" id="PF00005">
    <property type="entry name" value="ABC_tran"/>
    <property type="match status" value="1"/>
</dbReference>
<dbReference type="InterPro" id="IPR051782">
    <property type="entry name" value="ABC_Transporter_VariousFunc"/>
</dbReference>
<dbReference type="AlphaFoldDB" id="A0AAF0GKY3"/>
<dbReference type="PROSITE" id="PS50893">
    <property type="entry name" value="ABC_TRANSPORTER_2"/>
    <property type="match status" value="1"/>
</dbReference>
<dbReference type="Gene3D" id="3.40.50.300">
    <property type="entry name" value="P-loop containing nucleotide triphosphate hydrolases"/>
    <property type="match status" value="1"/>
</dbReference>
<feature type="domain" description="ABC transporter" evidence="4">
    <location>
        <begin position="4"/>
        <end position="229"/>
    </location>
</feature>
<dbReference type="SUPFAM" id="SSF52540">
    <property type="entry name" value="P-loop containing nucleoside triphosphate hydrolases"/>
    <property type="match status" value="1"/>
</dbReference>
<name>A0AAF0GKY3_LATSK</name>
<accession>A0AAF0GKY3</accession>
<dbReference type="InterPro" id="IPR027417">
    <property type="entry name" value="P-loop_NTPase"/>
</dbReference>
<dbReference type="RefSeq" id="WP_280102491.1">
    <property type="nucleotide sequence ID" value="NZ_CP122959.1"/>
</dbReference>
<protein>
    <submittedName>
        <fullName evidence="5">ABC transporter ATP-binding protein</fullName>
    </submittedName>
</protein>
<organism evidence="5 6">
    <name type="scientific">Latilactobacillus sakei</name>
    <name type="common">Lactobacillus sakei</name>
    <dbReference type="NCBI Taxonomy" id="1599"/>
    <lineage>
        <taxon>Bacteria</taxon>
        <taxon>Bacillati</taxon>
        <taxon>Bacillota</taxon>
        <taxon>Bacilli</taxon>
        <taxon>Lactobacillales</taxon>
        <taxon>Lactobacillaceae</taxon>
        <taxon>Latilactobacillus</taxon>
    </lineage>
</organism>
<keyword evidence="1" id="KW-0813">Transport</keyword>
<dbReference type="InterPro" id="IPR003439">
    <property type="entry name" value="ABC_transporter-like_ATP-bd"/>
</dbReference>
<dbReference type="PANTHER" id="PTHR42939">
    <property type="entry name" value="ABC TRANSPORTER ATP-BINDING PROTEIN ALBC-RELATED"/>
    <property type="match status" value="1"/>
</dbReference>
<evidence type="ECO:0000256" key="3">
    <source>
        <dbReference type="ARBA" id="ARBA00022840"/>
    </source>
</evidence>
<proteinExistence type="predicted"/>
<dbReference type="SMART" id="SM00382">
    <property type="entry name" value="AAA"/>
    <property type="match status" value="1"/>
</dbReference>
<gene>
    <name evidence="5" type="ORF">QBD03_05440</name>
</gene>
<dbReference type="PANTHER" id="PTHR42939:SF1">
    <property type="entry name" value="ABC TRANSPORTER ATP-BINDING PROTEIN ALBC-RELATED"/>
    <property type="match status" value="1"/>
</dbReference>
<dbReference type="GO" id="GO:0005524">
    <property type="term" value="F:ATP binding"/>
    <property type="evidence" value="ECO:0007669"/>
    <property type="project" value="UniProtKB-KW"/>
</dbReference>
<dbReference type="Proteomes" id="UP001179858">
    <property type="component" value="Chromosome"/>
</dbReference>